<gene>
    <name evidence="3" type="ORF">HGT73_08610</name>
</gene>
<feature type="domain" description="Transglycosylase SLT" evidence="2">
    <location>
        <begin position="425"/>
        <end position="527"/>
    </location>
</feature>
<sequence>MANEVLEKFFIQIGLDADDLTKGEKALTSAILGIQKGLEDLVSGFNLAEKQSSEAQKKLANNSDKLHSKLQDSAKQTKNVFAGLKGELLAFTGIGLSIGGMVKFIDGMTRSVMGLSIQSKMLGMAPKELDGWQHAAEAVGSTKESITNSLASAQNAVNRVKATGHYDDTIYQAAAYMHVDYAGAKDGKELLTRIIKALPNFTKEQQYEFGGMAHLDPAIIQNSVEKKFLPEVQKMISKSMVTDEQIRKNQQFTEQMATLSTNFDNMKRTLEMALLPYAERFVTFLNRWAEWINKHPKEVQAWLDKIQNSISSLVKEVGGWQNAIKIVVGFKLATWLWALVSPVSALGKALTGIVLNPAAMAALTRLLGPIALLAPTNNTPTTDGEFKQAGVERWKPNALSKDYDSAWRKSYDGTTAKRLEPYTDLFSKLETQYHLPPDLLRTIAAQESSGDKDAINAKSGARGMFQFMPATGKEYGLTLQDMLDPNKEAVAAAKKLHGLLMKYHHDIGKAAAAYNWGEGNLDKYLNGTLKQMPIETKDYINSLTTGSALKASGNNITNNHNQNTDQYHFHGNVNVNSNPTSVKSLSKDITAQSSVYILSN</sequence>
<dbReference type="Gene3D" id="1.10.530.10">
    <property type="match status" value="1"/>
</dbReference>
<dbReference type="PANTHER" id="PTHR37423:SF2">
    <property type="entry name" value="MEMBRANE-BOUND LYTIC MUREIN TRANSGLYCOSYLASE C"/>
    <property type="match status" value="1"/>
</dbReference>
<evidence type="ECO:0000259" key="2">
    <source>
        <dbReference type="Pfam" id="PF01464"/>
    </source>
</evidence>
<evidence type="ECO:0000313" key="3">
    <source>
        <dbReference type="EMBL" id="MBT0727447.1"/>
    </source>
</evidence>
<dbReference type="PANTHER" id="PTHR37423">
    <property type="entry name" value="SOLUBLE LYTIC MUREIN TRANSGLYCOSYLASE-RELATED"/>
    <property type="match status" value="1"/>
</dbReference>
<protein>
    <submittedName>
        <fullName evidence="3">Lytic transglycosylase domain-containing protein</fullName>
    </submittedName>
</protein>
<keyword evidence="4" id="KW-1185">Reference proteome</keyword>
<dbReference type="EMBL" id="JABBFO010000006">
    <property type="protein sequence ID" value="MBT0727447.1"/>
    <property type="molecule type" value="Genomic_DNA"/>
</dbReference>
<dbReference type="Pfam" id="PF01464">
    <property type="entry name" value="SLT"/>
    <property type="match status" value="1"/>
</dbReference>
<dbReference type="RefSeq" id="WP_214213671.1">
    <property type="nucleotide sequence ID" value="NZ_JABBFO010000006.1"/>
</dbReference>
<proteinExistence type="inferred from homology"/>
<accession>A0ABS5T527</accession>
<reference evidence="3 4" key="1">
    <citation type="submission" date="2020-04" db="EMBL/GenBank/DDBJ databases">
        <title>Genome sequencing of Rosenbergiella species.</title>
        <authorList>
            <person name="Alvarez-Perez S."/>
            <person name="Lievens B."/>
        </authorList>
    </citation>
    <scope>NUCLEOTIDE SEQUENCE [LARGE SCALE GENOMIC DNA]</scope>
    <source>
        <strain evidence="3 4">CdVSA20.1</strain>
    </source>
</reference>
<evidence type="ECO:0000256" key="1">
    <source>
        <dbReference type="ARBA" id="ARBA00007734"/>
    </source>
</evidence>
<dbReference type="CDD" id="cd00254">
    <property type="entry name" value="LT-like"/>
    <property type="match status" value="1"/>
</dbReference>
<evidence type="ECO:0000313" key="4">
    <source>
        <dbReference type="Proteomes" id="UP000786875"/>
    </source>
</evidence>
<dbReference type="SUPFAM" id="SSF53955">
    <property type="entry name" value="Lysozyme-like"/>
    <property type="match status" value="1"/>
</dbReference>
<dbReference type="InterPro" id="IPR023346">
    <property type="entry name" value="Lysozyme-like_dom_sf"/>
</dbReference>
<dbReference type="InterPro" id="IPR008258">
    <property type="entry name" value="Transglycosylase_SLT_dom_1"/>
</dbReference>
<dbReference type="Proteomes" id="UP000786875">
    <property type="component" value="Unassembled WGS sequence"/>
</dbReference>
<name>A0ABS5T527_9GAMM</name>
<comment type="similarity">
    <text evidence="1">Belongs to the transglycosylase Slt family.</text>
</comment>
<organism evidence="3 4">
    <name type="scientific">Rosenbergiella australiborealis</name>
    <dbReference type="NCBI Taxonomy" id="1544696"/>
    <lineage>
        <taxon>Bacteria</taxon>
        <taxon>Pseudomonadati</taxon>
        <taxon>Pseudomonadota</taxon>
        <taxon>Gammaproteobacteria</taxon>
        <taxon>Enterobacterales</taxon>
        <taxon>Erwiniaceae</taxon>
        <taxon>Rosenbergiella</taxon>
    </lineage>
</organism>
<comment type="caution">
    <text evidence="3">The sequence shown here is derived from an EMBL/GenBank/DDBJ whole genome shotgun (WGS) entry which is preliminary data.</text>
</comment>